<gene>
    <name evidence="1" type="ORF">LEP1GSC036_4481</name>
</gene>
<dbReference type="Proteomes" id="UP000001338">
    <property type="component" value="Unassembled WGS sequence"/>
</dbReference>
<evidence type="ECO:0000313" key="1">
    <source>
        <dbReference type="EMBL" id="EKR66238.1"/>
    </source>
</evidence>
<reference evidence="1 2" key="1">
    <citation type="submission" date="2012-10" db="EMBL/GenBank/DDBJ databases">
        <authorList>
            <person name="Harkins D.M."/>
            <person name="Durkin A.S."/>
            <person name="Brinkac L.M."/>
            <person name="Haft D.H."/>
            <person name="Selengut J.D."/>
            <person name="Sanka R."/>
            <person name="DePew J."/>
            <person name="Purushe J."/>
            <person name="Whelen A.C."/>
            <person name="Vinetz J.M."/>
            <person name="Sutton G.G."/>
            <person name="Nierman W.C."/>
            <person name="Fouts D.E."/>
        </authorList>
    </citation>
    <scope>NUCLEOTIDE SEQUENCE [LARGE SCALE GENOMIC DNA]</scope>
    <source>
        <strain evidence="1 2">2006001853</strain>
    </source>
</reference>
<dbReference type="GeneID" id="61113847"/>
<organism evidence="1 2">
    <name type="scientific">Leptospira weilii str. 2006001853</name>
    <dbReference type="NCBI Taxonomy" id="1001589"/>
    <lineage>
        <taxon>Bacteria</taxon>
        <taxon>Pseudomonadati</taxon>
        <taxon>Spirochaetota</taxon>
        <taxon>Spirochaetia</taxon>
        <taxon>Leptospirales</taxon>
        <taxon>Leptospiraceae</taxon>
        <taxon>Leptospira</taxon>
    </lineage>
</organism>
<dbReference type="RefSeq" id="WP_004498614.1">
    <property type="nucleotide sequence ID" value="NZ_AFLV02000007.1"/>
</dbReference>
<dbReference type="EMBL" id="AFLV02000007">
    <property type="protein sequence ID" value="EKR66238.1"/>
    <property type="molecule type" value="Genomic_DNA"/>
</dbReference>
<sequence length="348" mass="37602">MRRILRTFLPLFVCGFFVNCFLNPLSKIVTDTAFPAKEDCPNCEEQLLLAVSSVLRLHTDEIPRSDGIQAFALDLSAFFPFYCIAGICAGGITENQPTSTVSVAVPNGTDLTSLKPNFLIPENSKLEVNGETQVSGTSIQNFTNPVIYKFTDSKGAAQSYTVTVSPALPEDRVNGTVLFPAGDLWTKCSYGQVWRPGFNDCKGKGNESDNYGANTDIVFCDTADASCDIYGNFAFQNACLEMQQILSPPNIPMNVLRAGDFNRLSALVLCNGFSKGPSCGTADQCPGNSGTTVNESLFPQTVNGYYWTSSICSPANMQVIQFGGLSNTTVQAKNGKGKVLRCTYNIFS</sequence>
<comment type="caution">
    <text evidence="1">The sequence shown here is derived from an EMBL/GenBank/DDBJ whole genome shotgun (WGS) entry which is preliminary data.</text>
</comment>
<proteinExistence type="predicted"/>
<accession>A0A828Z735</accession>
<evidence type="ECO:0008006" key="3">
    <source>
        <dbReference type="Google" id="ProtNLM"/>
    </source>
</evidence>
<dbReference type="Gene3D" id="2.60.40.2340">
    <property type="match status" value="1"/>
</dbReference>
<name>A0A828Z735_9LEPT</name>
<dbReference type="AlphaFoldDB" id="A0A828Z735"/>
<evidence type="ECO:0000313" key="2">
    <source>
        <dbReference type="Proteomes" id="UP000001338"/>
    </source>
</evidence>
<protein>
    <recommendedName>
        <fullName evidence="3">Glycoside hydrolase xylanase domain protein</fullName>
    </recommendedName>
</protein>